<keyword evidence="4 9" id="KW-0863">Zinc-finger</keyword>
<feature type="domain" description="ZAD" evidence="13">
    <location>
        <begin position="14"/>
        <end position="94"/>
    </location>
</feature>
<dbReference type="FunFam" id="3.30.160.60:FF:000295">
    <property type="entry name" value="zinc finger protein 19"/>
    <property type="match status" value="1"/>
</dbReference>
<dbReference type="GO" id="GO:0008270">
    <property type="term" value="F:zinc ion binding"/>
    <property type="evidence" value="ECO:0007669"/>
    <property type="project" value="UniProtKB-UniRule"/>
</dbReference>
<feature type="domain" description="C2H2-type" evidence="12">
    <location>
        <begin position="569"/>
        <end position="596"/>
    </location>
</feature>
<evidence type="ECO:0000256" key="6">
    <source>
        <dbReference type="ARBA" id="ARBA00023015"/>
    </source>
</evidence>
<evidence type="ECO:0000256" key="8">
    <source>
        <dbReference type="ARBA" id="ARBA00023242"/>
    </source>
</evidence>
<feature type="domain" description="C2H2-type" evidence="12">
    <location>
        <begin position="625"/>
        <end position="652"/>
    </location>
</feature>
<evidence type="ECO:0000256" key="9">
    <source>
        <dbReference type="PROSITE-ProRule" id="PRU00042"/>
    </source>
</evidence>
<accession>A0A182MI17</accession>
<evidence type="ECO:0000259" key="12">
    <source>
        <dbReference type="PROSITE" id="PS50157"/>
    </source>
</evidence>
<evidence type="ECO:0000256" key="10">
    <source>
        <dbReference type="PROSITE-ProRule" id="PRU01263"/>
    </source>
</evidence>
<protein>
    <recommendedName>
        <fullName evidence="16">Protein krueppel</fullName>
    </recommendedName>
</protein>
<dbReference type="InterPro" id="IPR012934">
    <property type="entry name" value="Znf_AD"/>
</dbReference>
<proteinExistence type="predicted"/>
<feature type="compositionally biased region" description="Basic and acidic residues" evidence="11">
    <location>
        <begin position="658"/>
        <end position="667"/>
    </location>
</feature>
<feature type="compositionally biased region" description="Polar residues" evidence="11">
    <location>
        <begin position="117"/>
        <end position="128"/>
    </location>
</feature>
<evidence type="ECO:0000256" key="11">
    <source>
        <dbReference type="SAM" id="MobiDB-lite"/>
    </source>
</evidence>
<dbReference type="GO" id="GO:0005634">
    <property type="term" value="C:nucleus"/>
    <property type="evidence" value="ECO:0007669"/>
    <property type="project" value="UniProtKB-SubCell"/>
</dbReference>
<dbReference type="FunFam" id="3.30.160.60:FF:000060">
    <property type="entry name" value="zinc finger protein 436"/>
    <property type="match status" value="1"/>
</dbReference>
<sequence>MDIQELELSICAEETCRICLAAVDRTQLKPIFCNEILDGRIVPFPSVLELVIGEKLVKHDKLPNNVCVECKGKLREFYLFLGTAQKSNKLLFEIYGIKPSNHVNAKHQTDTKHAESQTEASSSQDPAANTTLQPIQMNVAGTQCSNETTEKACQTDELSEPAMKDVQKATSEIIKFDDDTAAQTTSSECEEATSEQENELLRESPIECTLMNLDEDDDDDDDVVENKYEMVLLPNASHEGECFTLRPVKTECKKRMVVEPDPSQEPSSSKQSRLVAKTSMSEHKKATSRLKNYQSYCSYCNWNGRPATLQQHFQTHIATFELCLESIDYLRCSECFTVFLSQMHFIEHFSTSCNFVPSEEYVYHPDLQRHETFYLNGLDLCVPRLKTFKQIANKYQCGQCITYTSNVFETMRQHLLLHEAEDDKIDDIHMLWKRNRLDRIHVCGICNAHFPDATYIRQHLYFHQDSFICIYGCGMIFESFLRMTRHFERKHVQQGSEITESTISEIKALDEIYPCTQCDKTLPSAESLKNHLKIHYRSRNYVCTECNKSFGQKSDLTNHCRIHTDDRPFACNLCDKKFRTNSHLRDHMSTHENVNKFECHVCHKMFKAKRILAGHVRLHTGEKPYECKFCNKHFSRKQHLITHQKVHFNPRSSGTASEADKQIKQSP</sequence>
<dbReference type="Gene3D" id="3.30.160.60">
    <property type="entry name" value="Classic Zinc Finger"/>
    <property type="match status" value="5"/>
</dbReference>
<feature type="domain" description="C2H2-type" evidence="12">
    <location>
        <begin position="597"/>
        <end position="624"/>
    </location>
</feature>
<feature type="region of interest" description="Disordered" evidence="11">
    <location>
        <begin position="645"/>
        <end position="667"/>
    </location>
</feature>
<feature type="compositionally biased region" description="Acidic residues" evidence="11">
    <location>
        <begin position="188"/>
        <end position="198"/>
    </location>
</feature>
<feature type="binding site" evidence="10">
    <location>
        <position position="67"/>
    </location>
    <ligand>
        <name>Zn(2+)</name>
        <dbReference type="ChEBI" id="CHEBI:29105"/>
    </ligand>
</feature>
<evidence type="ECO:0000313" key="15">
    <source>
        <dbReference type="Proteomes" id="UP000075883"/>
    </source>
</evidence>
<dbReference type="FunFam" id="3.30.160.60:FF:000624">
    <property type="entry name" value="zinc finger protein 697"/>
    <property type="match status" value="1"/>
</dbReference>
<organism evidence="14 15">
    <name type="scientific">Anopheles culicifacies</name>
    <dbReference type="NCBI Taxonomy" id="139723"/>
    <lineage>
        <taxon>Eukaryota</taxon>
        <taxon>Metazoa</taxon>
        <taxon>Ecdysozoa</taxon>
        <taxon>Arthropoda</taxon>
        <taxon>Hexapoda</taxon>
        <taxon>Insecta</taxon>
        <taxon>Pterygota</taxon>
        <taxon>Neoptera</taxon>
        <taxon>Endopterygota</taxon>
        <taxon>Diptera</taxon>
        <taxon>Nematocera</taxon>
        <taxon>Culicoidea</taxon>
        <taxon>Culicidae</taxon>
        <taxon>Anophelinae</taxon>
        <taxon>Anopheles</taxon>
        <taxon>culicifacies species complex</taxon>
    </lineage>
</organism>
<dbReference type="SMART" id="SM00868">
    <property type="entry name" value="zf-AD"/>
    <property type="match status" value="1"/>
</dbReference>
<evidence type="ECO:0000256" key="4">
    <source>
        <dbReference type="ARBA" id="ARBA00022771"/>
    </source>
</evidence>
<dbReference type="InterPro" id="IPR036236">
    <property type="entry name" value="Znf_C2H2_sf"/>
</dbReference>
<keyword evidence="7" id="KW-0804">Transcription</keyword>
<dbReference type="Proteomes" id="UP000075883">
    <property type="component" value="Unassembled WGS sequence"/>
</dbReference>
<dbReference type="PANTHER" id="PTHR24394">
    <property type="entry name" value="ZINC FINGER PROTEIN"/>
    <property type="match status" value="1"/>
</dbReference>
<evidence type="ECO:0000256" key="5">
    <source>
        <dbReference type="ARBA" id="ARBA00022833"/>
    </source>
</evidence>
<dbReference type="InterPro" id="IPR013087">
    <property type="entry name" value="Znf_C2H2_type"/>
</dbReference>
<keyword evidence="15" id="KW-1185">Reference proteome</keyword>
<evidence type="ECO:0000256" key="1">
    <source>
        <dbReference type="ARBA" id="ARBA00004123"/>
    </source>
</evidence>
<keyword evidence="8" id="KW-0539">Nucleus</keyword>
<dbReference type="Pfam" id="PF00096">
    <property type="entry name" value="zf-C2H2"/>
    <property type="match status" value="4"/>
</dbReference>
<dbReference type="STRING" id="139723.A0A182MI17"/>
<dbReference type="SMART" id="SM00355">
    <property type="entry name" value="ZnF_C2H2"/>
    <property type="match status" value="10"/>
</dbReference>
<keyword evidence="2 10" id="KW-0479">Metal-binding</keyword>
<dbReference type="GO" id="GO:0000981">
    <property type="term" value="F:DNA-binding transcription factor activity, RNA polymerase II-specific"/>
    <property type="evidence" value="ECO:0007669"/>
    <property type="project" value="TreeGrafter"/>
</dbReference>
<evidence type="ECO:0008006" key="16">
    <source>
        <dbReference type="Google" id="ProtNLM"/>
    </source>
</evidence>
<evidence type="ECO:0000259" key="13">
    <source>
        <dbReference type="PROSITE" id="PS51915"/>
    </source>
</evidence>
<reference evidence="14" key="2">
    <citation type="submission" date="2020-05" db="UniProtKB">
        <authorList>
            <consortium name="EnsemblMetazoa"/>
        </authorList>
    </citation>
    <scope>IDENTIFICATION</scope>
    <source>
        <strain evidence="14">A-37</strain>
    </source>
</reference>
<comment type="subcellular location">
    <subcellularLocation>
        <location evidence="1">Nucleus</location>
    </subcellularLocation>
</comment>
<feature type="binding site" evidence="10">
    <location>
        <position position="19"/>
    </location>
    <ligand>
        <name>Zn(2+)</name>
        <dbReference type="ChEBI" id="CHEBI:29105"/>
    </ligand>
</feature>
<name>A0A182MI17_9DIPT</name>
<dbReference type="AlphaFoldDB" id="A0A182MI17"/>
<dbReference type="Pfam" id="PF07776">
    <property type="entry name" value="zf-AD"/>
    <property type="match status" value="1"/>
</dbReference>
<dbReference type="VEuPathDB" id="VectorBase:ACUA018782"/>
<reference evidence="15" key="1">
    <citation type="submission" date="2013-09" db="EMBL/GenBank/DDBJ databases">
        <title>The Genome Sequence of Anopheles culicifacies species A.</title>
        <authorList>
            <consortium name="The Broad Institute Genomics Platform"/>
            <person name="Neafsey D.E."/>
            <person name="Besansky N."/>
            <person name="Howell P."/>
            <person name="Walton C."/>
            <person name="Young S.K."/>
            <person name="Zeng Q."/>
            <person name="Gargeya S."/>
            <person name="Fitzgerald M."/>
            <person name="Haas B."/>
            <person name="Abouelleil A."/>
            <person name="Allen A.W."/>
            <person name="Alvarado L."/>
            <person name="Arachchi H.M."/>
            <person name="Berlin A.M."/>
            <person name="Chapman S.B."/>
            <person name="Gainer-Dewar J."/>
            <person name="Goldberg J."/>
            <person name="Griggs A."/>
            <person name="Gujja S."/>
            <person name="Hansen M."/>
            <person name="Howarth C."/>
            <person name="Imamovic A."/>
            <person name="Ireland A."/>
            <person name="Larimer J."/>
            <person name="McCowan C."/>
            <person name="Murphy C."/>
            <person name="Pearson M."/>
            <person name="Poon T.W."/>
            <person name="Priest M."/>
            <person name="Roberts A."/>
            <person name="Saif S."/>
            <person name="Shea T."/>
            <person name="Sisk P."/>
            <person name="Sykes S."/>
            <person name="Wortman J."/>
            <person name="Nusbaum C."/>
            <person name="Birren B."/>
        </authorList>
    </citation>
    <scope>NUCLEOTIDE SEQUENCE [LARGE SCALE GENOMIC DNA]</scope>
    <source>
        <strain evidence="15">A-37</strain>
    </source>
</reference>
<feature type="region of interest" description="Disordered" evidence="11">
    <location>
        <begin position="105"/>
        <end position="128"/>
    </location>
</feature>
<evidence type="ECO:0000256" key="3">
    <source>
        <dbReference type="ARBA" id="ARBA00022737"/>
    </source>
</evidence>
<dbReference type="SUPFAM" id="SSF57716">
    <property type="entry name" value="Glucocorticoid receptor-like (DNA-binding domain)"/>
    <property type="match status" value="1"/>
</dbReference>
<evidence type="ECO:0000313" key="14">
    <source>
        <dbReference type="EnsemblMetazoa" id="ACUA018782-PA"/>
    </source>
</evidence>
<feature type="domain" description="C2H2-type" evidence="12">
    <location>
        <begin position="541"/>
        <end position="568"/>
    </location>
</feature>
<dbReference type="EMBL" id="AXCM01000018">
    <property type="status" value="NOT_ANNOTATED_CDS"/>
    <property type="molecule type" value="Genomic_DNA"/>
</dbReference>
<feature type="region of interest" description="Disordered" evidence="11">
    <location>
        <begin position="257"/>
        <end position="283"/>
    </location>
</feature>
<dbReference type="PROSITE" id="PS50157">
    <property type="entry name" value="ZINC_FINGER_C2H2_2"/>
    <property type="match status" value="5"/>
</dbReference>
<dbReference type="PROSITE" id="PS51915">
    <property type="entry name" value="ZAD"/>
    <property type="match status" value="1"/>
</dbReference>
<feature type="binding site" evidence="10">
    <location>
        <position position="16"/>
    </location>
    <ligand>
        <name>Zn(2+)</name>
        <dbReference type="ChEBI" id="CHEBI:29105"/>
    </ligand>
</feature>
<evidence type="ECO:0000256" key="7">
    <source>
        <dbReference type="ARBA" id="ARBA00023163"/>
    </source>
</evidence>
<dbReference type="PANTHER" id="PTHR24394:SF29">
    <property type="entry name" value="MYONEURIN"/>
    <property type="match status" value="1"/>
</dbReference>
<dbReference type="SUPFAM" id="SSF57667">
    <property type="entry name" value="beta-beta-alpha zinc fingers"/>
    <property type="match status" value="3"/>
</dbReference>
<feature type="compositionally biased region" description="Basic and acidic residues" evidence="11">
    <location>
        <begin position="107"/>
        <end position="116"/>
    </location>
</feature>
<evidence type="ECO:0000256" key="2">
    <source>
        <dbReference type="ARBA" id="ARBA00022723"/>
    </source>
</evidence>
<feature type="binding site" evidence="10">
    <location>
        <position position="70"/>
    </location>
    <ligand>
        <name>Zn(2+)</name>
        <dbReference type="ChEBI" id="CHEBI:29105"/>
    </ligand>
</feature>
<feature type="region of interest" description="Disordered" evidence="11">
    <location>
        <begin position="179"/>
        <end position="199"/>
    </location>
</feature>
<keyword evidence="5 10" id="KW-0862">Zinc</keyword>
<dbReference type="EnsemblMetazoa" id="ACUA018782-RA">
    <property type="protein sequence ID" value="ACUA018782-PA"/>
    <property type="gene ID" value="ACUA018782"/>
</dbReference>
<feature type="domain" description="C2H2-type" evidence="12">
    <location>
        <begin position="513"/>
        <end position="540"/>
    </location>
</feature>
<keyword evidence="3" id="KW-0677">Repeat</keyword>
<keyword evidence="6" id="KW-0805">Transcription regulation</keyword>
<dbReference type="PROSITE" id="PS00028">
    <property type="entry name" value="ZINC_FINGER_C2H2_1"/>
    <property type="match status" value="7"/>
</dbReference>